<feature type="domain" description="RING-type" evidence="7">
    <location>
        <begin position="108"/>
        <end position="160"/>
    </location>
</feature>
<feature type="region of interest" description="Disordered" evidence="6">
    <location>
        <begin position="1"/>
        <end position="21"/>
    </location>
</feature>
<dbReference type="PROSITE" id="PS50089">
    <property type="entry name" value="ZF_RING_2"/>
    <property type="match status" value="1"/>
</dbReference>
<evidence type="ECO:0000256" key="1">
    <source>
        <dbReference type="ARBA" id="ARBA00022723"/>
    </source>
</evidence>
<dbReference type="AlphaFoldDB" id="A0A550CLB4"/>
<dbReference type="GO" id="GO:0008270">
    <property type="term" value="F:zinc ion binding"/>
    <property type="evidence" value="ECO:0007669"/>
    <property type="project" value="UniProtKB-KW"/>
</dbReference>
<protein>
    <recommendedName>
        <fullName evidence="7">RING-type domain-containing protein</fullName>
    </recommendedName>
</protein>
<feature type="coiled-coil region" evidence="5">
    <location>
        <begin position="59"/>
        <end position="86"/>
    </location>
</feature>
<dbReference type="EMBL" id="VDMD01000005">
    <property type="protein sequence ID" value="TRM65558.1"/>
    <property type="molecule type" value="Genomic_DNA"/>
</dbReference>
<dbReference type="SUPFAM" id="SSF57850">
    <property type="entry name" value="RING/U-box"/>
    <property type="match status" value="1"/>
</dbReference>
<dbReference type="Gene3D" id="3.30.40.10">
    <property type="entry name" value="Zinc/RING finger domain, C3HC4 (zinc finger)"/>
    <property type="match status" value="1"/>
</dbReference>
<evidence type="ECO:0000256" key="2">
    <source>
        <dbReference type="ARBA" id="ARBA00022771"/>
    </source>
</evidence>
<dbReference type="Proteomes" id="UP000320762">
    <property type="component" value="Unassembled WGS sequence"/>
</dbReference>
<evidence type="ECO:0000256" key="4">
    <source>
        <dbReference type="PROSITE-ProRule" id="PRU00175"/>
    </source>
</evidence>
<dbReference type="InterPro" id="IPR013083">
    <property type="entry name" value="Znf_RING/FYVE/PHD"/>
</dbReference>
<dbReference type="PROSITE" id="PS00518">
    <property type="entry name" value="ZF_RING_1"/>
    <property type="match status" value="1"/>
</dbReference>
<dbReference type="InterPro" id="IPR027370">
    <property type="entry name" value="Znf-RING_euk"/>
</dbReference>
<evidence type="ECO:0000256" key="5">
    <source>
        <dbReference type="SAM" id="Coils"/>
    </source>
</evidence>
<comment type="caution">
    <text evidence="8">The sequence shown here is derived from an EMBL/GenBank/DDBJ whole genome shotgun (WGS) entry which is preliminary data.</text>
</comment>
<name>A0A550CLB4_9AGAR</name>
<organism evidence="8 9">
    <name type="scientific">Schizophyllum amplum</name>
    <dbReference type="NCBI Taxonomy" id="97359"/>
    <lineage>
        <taxon>Eukaryota</taxon>
        <taxon>Fungi</taxon>
        <taxon>Dikarya</taxon>
        <taxon>Basidiomycota</taxon>
        <taxon>Agaricomycotina</taxon>
        <taxon>Agaricomycetes</taxon>
        <taxon>Agaricomycetidae</taxon>
        <taxon>Agaricales</taxon>
        <taxon>Schizophyllaceae</taxon>
        <taxon>Schizophyllum</taxon>
    </lineage>
</organism>
<proteinExistence type="predicted"/>
<keyword evidence="1" id="KW-0479">Metal-binding</keyword>
<evidence type="ECO:0000256" key="6">
    <source>
        <dbReference type="SAM" id="MobiDB-lite"/>
    </source>
</evidence>
<reference evidence="8 9" key="1">
    <citation type="journal article" date="2019" name="New Phytol.">
        <title>Comparative genomics reveals unique wood-decay strategies and fruiting body development in the Schizophyllaceae.</title>
        <authorList>
            <person name="Almasi E."/>
            <person name="Sahu N."/>
            <person name="Krizsan K."/>
            <person name="Balint B."/>
            <person name="Kovacs G.M."/>
            <person name="Kiss B."/>
            <person name="Cseklye J."/>
            <person name="Drula E."/>
            <person name="Henrissat B."/>
            <person name="Nagy I."/>
            <person name="Chovatia M."/>
            <person name="Adam C."/>
            <person name="LaButti K."/>
            <person name="Lipzen A."/>
            <person name="Riley R."/>
            <person name="Grigoriev I.V."/>
            <person name="Nagy L.G."/>
        </authorList>
    </citation>
    <scope>NUCLEOTIDE SEQUENCE [LARGE SCALE GENOMIC DNA]</scope>
    <source>
        <strain evidence="8 9">NL-1724</strain>
    </source>
</reference>
<dbReference type="OrthoDB" id="6105938at2759"/>
<dbReference type="InterPro" id="IPR017907">
    <property type="entry name" value="Znf_RING_CS"/>
</dbReference>
<dbReference type="STRING" id="97359.A0A550CLB4"/>
<keyword evidence="5" id="KW-0175">Coiled coil</keyword>
<gene>
    <name evidence="8" type="ORF">BD626DRAFT_616350</name>
</gene>
<keyword evidence="3" id="KW-0862">Zinc</keyword>
<evidence type="ECO:0000256" key="3">
    <source>
        <dbReference type="ARBA" id="ARBA00022833"/>
    </source>
</evidence>
<keyword evidence="2 4" id="KW-0863">Zinc-finger</keyword>
<evidence type="ECO:0000313" key="9">
    <source>
        <dbReference type="Proteomes" id="UP000320762"/>
    </source>
</evidence>
<dbReference type="Pfam" id="PF13445">
    <property type="entry name" value="zf-RING_UBOX"/>
    <property type="match status" value="1"/>
</dbReference>
<evidence type="ECO:0000259" key="7">
    <source>
        <dbReference type="PROSITE" id="PS50089"/>
    </source>
</evidence>
<dbReference type="SMART" id="SM00184">
    <property type="entry name" value="RING"/>
    <property type="match status" value="1"/>
</dbReference>
<evidence type="ECO:0000313" key="8">
    <source>
        <dbReference type="EMBL" id="TRM65558.1"/>
    </source>
</evidence>
<accession>A0A550CLB4</accession>
<dbReference type="InterPro" id="IPR001841">
    <property type="entry name" value="Znf_RING"/>
</dbReference>
<keyword evidence="9" id="KW-1185">Reference proteome</keyword>
<sequence>MIVRMPPAGDPPAKRRKLTNTDLVESCSAKPALTSSPGKRGKLTQAELLKRERRLAKLELDYQDRSEELERRYTSLNERETQANSALDSIAERDALTTLSQLEELFSCPICQQILTVPYSLNPSLCGHTFCGICILRWFFTRLHEACGGWHESVDCPICRQLLVITPDRTPRLEFTFPFVPNRSVANACETLIERLAQLVPSASAARVKREISEAPLKSRSSKDCDEKDGVAESTEDNMAIGTINTLEGWREGGPLRTEWLKKDSEGKKEMSDLISKWTTLKSADFVRIKRQLCT</sequence>